<comment type="caution">
    <text evidence="3">The sequence shown here is derived from an EMBL/GenBank/DDBJ whole genome shotgun (WGS) entry which is preliminary data.</text>
</comment>
<keyword evidence="1" id="KW-1133">Transmembrane helix</keyword>
<dbReference type="EMBL" id="JAEILD010000169">
    <property type="protein sequence ID" value="MBI6652704.1"/>
    <property type="molecule type" value="Genomic_DNA"/>
</dbReference>
<dbReference type="Proteomes" id="UP000323909">
    <property type="component" value="Unassembled WGS sequence"/>
</dbReference>
<proteinExistence type="predicted"/>
<feature type="chain" id="PRO_5030082865" evidence="2">
    <location>
        <begin position="26"/>
        <end position="114"/>
    </location>
</feature>
<dbReference type="Pfam" id="PF11190">
    <property type="entry name" value="DUF2976"/>
    <property type="match status" value="1"/>
</dbReference>
<dbReference type="NCBIfam" id="TIGR03745">
    <property type="entry name" value="conj_TIGR03745"/>
    <property type="match status" value="1"/>
</dbReference>
<evidence type="ECO:0000313" key="4">
    <source>
        <dbReference type="EMBL" id="MBI6652704.1"/>
    </source>
</evidence>
<feature type="signal peptide" evidence="2">
    <location>
        <begin position="1"/>
        <end position="25"/>
    </location>
</feature>
<keyword evidence="2" id="KW-0732">Signal</keyword>
<evidence type="ECO:0000313" key="5">
    <source>
        <dbReference type="Proteomes" id="UP000323909"/>
    </source>
</evidence>
<keyword evidence="1" id="KW-0472">Membrane</keyword>
<dbReference type="EMBL" id="VWXT01000166">
    <property type="protein sequence ID" value="KAA6180653.1"/>
    <property type="molecule type" value="Genomic_DNA"/>
</dbReference>
<organism evidence="3 5">
    <name type="scientific">Pseudomonas veronii</name>
    <dbReference type="NCBI Taxonomy" id="76761"/>
    <lineage>
        <taxon>Bacteria</taxon>
        <taxon>Pseudomonadati</taxon>
        <taxon>Pseudomonadota</taxon>
        <taxon>Gammaproteobacteria</taxon>
        <taxon>Pseudomonadales</taxon>
        <taxon>Pseudomonadaceae</taxon>
        <taxon>Pseudomonas</taxon>
    </lineage>
</organism>
<reference evidence="4 6" key="2">
    <citation type="submission" date="2020-12" db="EMBL/GenBank/DDBJ databases">
        <title>Comparative genomic insights into the epidemiology and virulence of plant pathogenic Pseudomonads from Turkey.</title>
        <authorList>
            <person name="Dillon M."/>
            <person name="Ruiz-Bedoya T."/>
            <person name="Bendalovic-Torma C."/>
            <person name="Guttman K.M."/>
            <person name="Kwak H."/>
            <person name="Middleton M.A."/>
            <person name="Wang P.W."/>
            <person name="Horuz S."/>
            <person name="Aysan Y."/>
            <person name="Guttman D.S."/>
        </authorList>
    </citation>
    <scope>NUCLEOTIDE SEQUENCE [LARGE SCALE GENOMIC DNA]</scope>
    <source>
        <strain evidence="4 6">S4_EA_3a</strain>
    </source>
</reference>
<keyword evidence="6" id="KW-1185">Reference proteome</keyword>
<dbReference type="InterPro" id="IPR021356">
    <property type="entry name" value="Integr_conj_element_PFL4702"/>
</dbReference>
<evidence type="ECO:0000313" key="6">
    <source>
        <dbReference type="Proteomes" id="UP000614123"/>
    </source>
</evidence>
<dbReference type="Proteomes" id="UP000614123">
    <property type="component" value="Unassembled WGS sequence"/>
</dbReference>
<dbReference type="RefSeq" id="WP_126589113.1">
    <property type="nucleotide sequence ID" value="NZ_JAEILD010000169.1"/>
</dbReference>
<sequence length="114" mass="12208">MLKLKKAFSRCLTLGAFALPQLTLAALPQAQAPSRGEGTNMTQTMQNYAFDGFMLLGLIVLGVMFLGVAWHAFGVYHEIHEGKKKWRDLGSTAAVGVGILGIGIFLVTKATGIL</sequence>
<dbReference type="AlphaFoldDB" id="A0A3S0LLC0"/>
<feature type="transmembrane region" description="Helical" evidence="1">
    <location>
        <begin position="49"/>
        <end position="76"/>
    </location>
</feature>
<accession>A0A3S0LLC0</accession>
<reference evidence="3 5" key="1">
    <citation type="submission" date="2019-09" db="EMBL/GenBank/DDBJ databases">
        <title>Genomic sequencing of 4 copper resistant soil isolates.</title>
        <authorList>
            <person name="Havryliuk O."/>
        </authorList>
    </citation>
    <scope>NUCLEOTIDE SEQUENCE [LARGE SCALE GENOMIC DNA]</scope>
    <source>
        <strain evidence="3 5">UKR4</strain>
    </source>
</reference>
<protein>
    <submittedName>
        <fullName evidence="3">TIGR03745 family integrating conjugative element membrane protein</fullName>
    </submittedName>
</protein>
<name>A0A3S0LLC0_PSEVE</name>
<evidence type="ECO:0000313" key="3">
    <source>
        <dbReference type="EMBL" id="KAA6180653.1"/>
    </source>
</evidence>
<feature type="transmembrane region" description="Helical" evidence="1">
    <location>
        <begin position="88"/>
        <end position="108"/>
    </location>
</feature>
<evidence type="ECO:0000256" key="1">
    <source>
        <dbReference type="SAM" id="Phobius"/>
    </source>
</evidence>
<keyword evidence="1" id="KW-0812">Transmembrane</keyword>
<gene>
    <name evidence="3" type="ORF">F3K53_11790</name>
    <name evidence="4" type="ORF">YA0849_27370</name>
</gene>
<evidence type="ECO:0000256" key="2">
    <source>
        <dbReference type="SAM" id="SignalP"/>
    </source>
</evidence>